<dbReference type="FunFam" id="3.40.50.1820:FF:000179">
    <property type="entry name" value="Lipase"/>
    <property type="match status" value="1"/>
</dbReference>
<evidence type="ECO:0000256" key="2">
    <source>
        <dbReference type="PIRNR" id="PIRNR000862"/>
    </source>
</evidence>
<proteinExistence type="inferred from homology"/>
<evidence type="ECO:0000313" key="6">
    <source>
        <dbReference type="EnsemblMetazoa" id="SCAU014750-PA"/>
    </source>
</evidence>
<gene>
    <name evidence="6" type="primary">106095242</name>
</gene>
<dbReference type="EnsemblMetazoa" id="SCAU014750-RA">
    <property type="protein sequence ID" value="SCAU014750-PA"/>
    <property type="gene ID" value="SCAU014750"/>
</dbReference>
<dbReference type="SUPFAM" id="SSF53474">
    <property type="entry name" value="alpha/beta-Hydrolases"/>
    <property type="match status" value="1"/>
</dbReference>
<dbReference type="GO" id="GO:0016788">
    <property type="term" value="F:hydrolase activity, acting on ester bonds"/>
    <property type="evidence" value="ECO:0007669"/>
    <property type="project" value="InterPro"/>
</dbReference>
<dbReference type="GO" id="GO:0016042">
    <property type="term" value="P:lipid catabolic process"/>
    <property type="evidence" value="ECO:0007669"/>
    <property type="project" value="UniProtKB-KW"/>
</dbReference>
<keyword evidence="4" id="KW-0732">Signal</keyword>
<feature type="signal peptide" evidence="4">
    <location>
        <begin position="1"/>
        <end position="20"/>
    </location>
</feature>
<organism evidence="6 7">
    <name type="scientific">Stomoxys calcitrans</name>
    <name type="common">Stable fly</name>
    <name type="synonym">Conops calcitrans</name>
    <dbReference type="NCBI Taxonomy" id="35570"/>
    <lineage>
        <taxon>Eukaryota</taxon>
        <taxon>Metazoa</taxon>
        <taxon>Ecdysozoa</taxon>
        <taxon>Arthropoda</taxon>
        <taxon>Hexapoda</taxon>
        <taxon>Insecta</taxon>
        <taxon>Pterygota</taxon>
        <taxon>Neoptera</taxon>
        <taxon>Endopterygota</taxon>
        <taxon>Diptera</taxon>
        <taxon>Brachycera</taxon>
        <taxon>Muscomorpha</taxon>
        <taxon>Muscoidea</taxon>
        <taxon>Muscidae</taxon>
        <taxon>Stomoxys</taxon>
    </lineage>
</organism>
<accession>A0A1I8Q818</accession>
<dbReference type="Pfam" id="PF04083">
    <property type="entry name" value="Abhydro_lipase"/>
    <property type="match status" value="1"/>
</dbReference>
<keyword evidence="2" id="KW-0442">Lipid degradation</keyword>
<feature type="active site" description="Charge relay system" evidence="3">
    <location>
        <position position="340"/>
    </location>
</feature>
<feature type="active site" description="Charge relay system" evidence="3">
    <location>
        <position position="371"/>
    </location>
</feature>
<dbReference type="AlphaFoldDB" id="A0A1I8Q818"/>
<dbReference type="PIRSF" id="PIRSF000862">
    <property type="entry name" value="Steryl_ester_lip"/>
    <property type="match status" value="1"/>
</dbReference>
<keyword evidence="7" id="KW-1185">Reference proteome</keyword>
<comment type="similarity">
    <text evidence="1 2">Belongs to the AB hydrolase superfamily. Lipase family.</text>
</comment>
<evidence type="ECO:0000256" key="1">
    <source>
        <dbReference type="ARBA" id="ARBA00010701"/>
    </source>
</evidence>
<feature type="active site" description="Nucleophile" evidence="3">
    <location>
        <position position="165"/>
    </location>
</feature>
<evidence type="ECO:0000259" key="5">
    <source>
        <dbReference type="Pfam" id="PF04083"/>
    </source>
</evidence>
<keyword evidence="2" id="KW-0378">Hydrolase</keyword>
<name>A0A1I8Q818_STOCA</name>
<feature type="domain" description="Partial AB-hydrolase lipase" evidence="5">
    <location>
        <begin position="29"/>
        <end position="90"/>
    </location>
</feature>
<evidence type="ECO:0000256" key="3">
    <source>
        <dbReference type="PIRSR" id="PIRSR000862-1"/>
    </source>
</evidence>
<evidence type="ECO:0000256" key="4">
    <source>
        <dbReference type="SAM" id="SignalP"/>
    </source>
</evidence>
<dbReference type="InterPro" id="IPR025483">
    <property type="entry name" value="Lipase_euk"/>
</dbReference>
<dbReference type="InterPro" id="IPR029058">
    <property type="entry name" value="AB_hydrolase_fold"/>
</dbReference>
<sequence length="413" mass="46897">MNFLLLAWVILATFLESVRTQSYLTTCDRVRRHGYPCDTHSVTTADGYILTMFRVPHAHYGDAQMSAEGRPVVFLMHCLLGSSDIWVLNGPETALPFVLADAGYDVWMGNARGNVYSENHISLSSSSPEFWSFALDEIGVIDLPAKLDYVMKQTQQKKLHYVGYSQGTTAFMMALSTIPRLNGVMKTSHLLAPVAFMCHMKSPAVRVASEFFGKPNALADFLGTLPVQGVWELLRGLGPTFCKNQIFSQFCVAILNFITGWDSPYLNRTLLPDIIQTLPAGGSNRQIFQYMQSFISCHFRAYDLGLRGNMERYGKPYPPDYKLENIHPESPIQIYYSDNDFFVSLEDVQRLHKIIGNKASWHRIQFDKFNHFDFTLSYNVKSCVNSCVVDKIQEYEGRPFNGSMCDHFKPNVF</sequence>
<dbReference type="STRING" id="35570.A0A1I8Q818"/>
<reference evidence="6" key="1">
    <citation type="submission" date="2020-05" db="UniProtKB">
        <authorList>
            <consortium name="EnsemblMetazoa"/>
        </authorList>
    </citation>
    <scope>IDENTIFICATION</scope>
    <source>
        <strain evidence="6">USDA</strain>
    </source>
</reference>
<dbReference type="VEuPathDB" id="VectorBase:SCAU014750"/>
<dbReference type="PANTHER" id="PTHR11005">
    <property type="entry name" value="LYSOSOMAL ACID LIPASE-RELATED"/>
    <property type="match status" value="1"/>
</dbReference>
<protein>
    <recommendedName>
        <fullName evidence="2">Lipase</fullName>
    </recommendedName>
</protein>
<dbReference type="Gene3D" id="3.40.50.1820">
    <property type="entry name" value="alpha/beta hydrolase"/>
    <property type="match status" value="1"/>
</dbReference>
<evidence type="ECO:0000313" key="7">
    <source>
        <dbReference type="Proteomes" id="UP000095300"/>
    </source>
</evidence>
<feature type="chain" id="PRO_5009327873" description="Lipase" evidence="4">
    <location>
        <begin position="21"/>
        <end position="413"/>
    </location>
</feature>
<dbReference type="InterPro" id="IPR006693">
    <property type="entry name" value="AB_hydrolase_lipase"/>
</dbReference>
<dbReference type="Proteomes" id="UP000095300">
    <property type="component" value="Unassembled WGS sequence"/>
</dbReference>
<keyword evidence="2" id="KW-0443">Lipid metabolism</keyword>